<reference evidence="1" key="1">
    <citation type="submission" date="2022-07" db="EMBL/GenBank/DDBJ databases">
        <title>Genome Sequence of Phlebia brevispora.</title>
        <authorList>
            <person name="Buettner E."/>
        </authorList>
    </citation>
    <scope>NUCLEOTIDE SEQUENCE</scope>
    <source>
        <strain evidence="1">MPL23</strain>
    </source>
</reference>
<evidence type="ECO:0000313" key="1">
    <source>
        <dbReference type="EMBL" id="KAJ3531425.1"/>
    </source>
</evidence>
<dbReference type="EMBL" id="JANHOG010001802">
    <property type="protein sequence ID" value="KAJ3531425.1"/>
    <property type="molecule type" value="Genomic_DNA"/>
</dbReference>
<name>A0ACC1S3M6_9APHY</name>
<sequence length="462" mass="52214">MHHRILPSPLASRVGSALKIKAYGGTFGLDAGHGWVRYTHINGGVYFYHAQRRIITDNNMYNPRWRHVVESAWKQWMRAYEEDGILAYVPDEADVVMFFVAYEDGTEIRQASSDSGPDLIIEQSTYRYWTHVEEYPMHLKVDHILPRAQTCFLHALTYLYNERIFESKENAIDLTDSKIERFMEIYQDLLDTYDTNPSMGPILIWFLARVIREVKRMQEGTAMQCSIRERDKGMLGYAVKRPEISFDKYRTWQLRGSGYLLGFLLFGIHNTYRMRLENARFGRSVYIGEFRATVRRFLDEWTDSNLLATVLVGANVTFLTLPDIASLARTACLASSIFSVLSIGAGLYHVWHHHTKLCVDALEAAKYVYHVEGRDGQASDLSGPLIMSFFLAVPVGAIMWAILCFLLAVAVYCVESSSPKASSAETIILLGALGIASVAAVATVCYLTMGRRRGGTQGCSSV</sequence>
<comment type="caution">
    <text evidence="1">The sequence shown here is derived from an EMBL/GenBank/DDBJ whole genome shotgun (WGS) entry which is preliminary data.</text>
</comment>
<organism evidence="1 2">
    <name type="scientific">Phlebia brevispora</name>
    <dbReference type="NCBI Taxonomy" id="194682"/>
    <lineage>
        <taxon>Eukaryota</taxon>
        <taxon>Fungi</taxon>
        <taxon>Dikarya</taxon>
        <taxon>Basidiomycota</taxon>
        <taxon>Agaricomycotina</taxon>
        <taxon>Agaricomycetes</taxon>
        <taxon>Polyporales</taxon>
        <taxon>Meruliaceae</taxon>
        <taxon>Phlebia</taxon>
    </lineage>
</organism>
<proteinExistence type="predicted"/>
<accession>A0ACC1S3M6</accession>
<protein>
    <submittedName>
        <fullName evidence="1">Uncharacterized protein</fullName>
    </submittedName>
</protein>
<gene>
    <name evidence="1" type="ORF">NM688_g7576</name>
</gene>
<dbReference type="Proteomes" id="UP001148662">
    <property type="component" value="Unassembled WGS sequence"/>
</dbReference>
<keyword evidence="2" id="KW-1185">Reference proteome</keyword>
<evidence type="ECO:0000313" key="2">
    <source>
        <dbReference type="Proteomes" id="UP001148662"/>
    </source>
</evidence>